<evidence type="ECO:0000259" key="5">
    <source>
        <dbReference type="Pfam" id="PF01918"/>
    </source>
</evidence>
<organism evidence="6 7">
    <name type="scientific">Cylicocyclus nassatus</name>
    <name type="common">Nematode worm</name>
    <dbReference type="NCBI Taxonomy" id="53992"/>
    <lineage>
        <taxon>Eukaryota</taxon>
        <taxon>Metazoa</taxon>
        <taxon>Ecdysozoa</taxon>
        <taxon>Nematoda</taxon>
        <taxon>Chromadorea</taxon>
        <taxon>Rhabditida</taxon>
        <taxon>Rhabditina</taxon>
        <taxon>Rhabditomorpha</taxon>
        <taxon>Strongyloidea</taxon>
        <taxon>Strongylidae</taxon>
        <taxon>Cylicocyclus</taxon>
    </lineage>
</organism>
<accession>A0AA36GSF6</accession>
<dbReference type="GO" id="GO:0005634">
    <property type="term" value="C:nucleus"/>
    <property type="evidence" value="ECO:0007669"/>
    <property type="project" value="UniProtKB-SubCell"/>
</dbReference>
<feature type="compositionally biased region" description="Basic and acidic residues" evidence="4">
    <location>
        <begin position="141"/>
        <end position="154"/>
    </location>
</feature>
<dbReference type="InterPro" id="IPR002775">
    <property type="entry name" value="DNA/RNA-bd_Alba-like"/>
</dbReference>
<comment type="subcellular location">
    <subcellularLocation>
        <location evidence="1">Nucleus</location>
    </subcellularLocation>
</comment>
<evidence type="ECO:0000313" key="6">
    <source>
        <dbReference type="EMBL" id="CAJ0597429.1"/>
    </source>
</evidence>
<evidence type="ECO:0000313" key="7">
    <source>
        <dbReference type="Proteomes" id="UP001176961"/>
    </source>
</evidence>
<gene>
    <name evidence="6" type="ORF">CYNAS_LOCUS9412</name>
</gene>
<evidence type="ECO:0000256" key="4">
    <source>
        <dbReference type="SAM" id="MobiDB-lite"/>
    </source>
</evidence>
<evidence type="ECO:0000256" key="1">
    <source>
        <dbReference type="ARBA" id="ARBA00004123"/>
    </source>
</evidence>
<dbReference type="GO" id="GO:0003723">
    <property type="term" value="F:RNA binding"/>
    <property type="evidence" value="ECO:0007669"/>
    <property type="project" value="TreeGrafter"/>
</dbReference>
<dbReference type="GO" id="GO:0000172">
    <property type="term" value="C:ribonuclease MRP complex"/>
    <property type="evidence" value="ECO:0007669"/>
    <property type="project" value="TreeGrafter"/>
</dbReference>
<comment type="caution">
    <text evidence="6">The sequence shown here is derived from an EMBL/GenBank/DDBJ whole genome shotgun (WGS) entry which is preliminary data.</text>
</comment>
<dbReference type="PANTHER" id="PTHR13516:SF4">
    <property type="entry name" value="FI09323P"/>
    <property type="match status" value="1"/>
</dbReference>
<protein>
    <recommendedName>
        <fullName evidence="5">DNA/RNA-binding protein Alba-like domain-containing protein</fullName>
    </recommendedName>
</protein>
<dbReference type="PANTHER" id="PTHR13516">
    <property type="entry name" value="RIBONUCLEASE P SUBUNIT P25"/>
    <property type="match status" value="1"/>
</dbReference>
<evidence type="ECO:0000256" key="2">
    <source>
        <dbReference type="ARBA" id="ARBA00008018"/>
    </source>
</evidence>
<dbReference type="Pfam" id="PF01918">
    <property type="entry name" value="Alba"/>
    <property type="match status" value="1"/>
</dbReference>
<dbReference type="EMBL" id="CATQJL010000223">
    <property type="protein sequence ID" value="CAJ0597429.1"/>
    <property type="molecule type" value="Genomic_DNA"/>
</dbReference>
<comment type="similarity">
    <text evidence="2">Belongs to the histone-like Alba family.</text>
</comment>
<dbReference type="Gene3D" id="3.30.110.20">
    <property type="entry name" value="Alba-like domain"/>
    <property type="match status" value="1"/>
</dbReference>
<dbReference type="InterPro" id="IPR036882">
    <property type="entry name" value="Alba-like_dom_sf"/>
</dbReference>
<dbReference type="Proteomes" id="UP001176961">
    <property type="component" value="Unassembled WGS sequence"/>
</dbReference>
<keyword evidence="3" id="KW-0539">Nucleus</keyword>
<dbReference type="AlphaFoldDB" id="A0AA36GSF6"/>
<dbReference type="InterPro" id="IPR051958">
    <property type="entry name" value="Alba-like_NAB"/>
</dbReference>
<feature type="region of interest" description="Disordered" evidence="4">
    <location>
        <begin position="138"/>
        <end position="197"/>
    </location>
</feature>
<feature type="domain" description="DNA/RNA-binding protein Alba-like" evidence="5">
    <location>
        <begin position="28"/>
        <end position="91"/>
    </location>
</feature>
<feature type="compositionally biased region" description="Basic and acidic residues" evidence="4">
    <location>
        <begin position="174"/>
        <end position="197"/>
    </location>
</feature>
<proteinExistence type="inferred from homology"/>
<reference evidence="6" key="1">
    <citation type="submission" date="2023-07" db="EMBL/GenBank/DDBJ databases">
        <authorList>
            <consortium name="CYATHOMIX"/>
        </authorList>
    </citation>
    <scope>NUCLEOTIDE SEQUENCE</scope>
    <source>
        <strain evidence="6">N/A</strain>
    </source>
</reference>
<evidence type="ECO:0000256" key="3">
    <source>
        <dbReference type="ARBA" id="ARBA00023242"/>
    </source>
</evidence>
<keyword evidence="7" id="KW-1185">Reference proteome</keyword>
<dbReference type="SUPFAM" id="SSF82704">
    <property type="entry name" value="AlbA-like"/>
    <property type="match status" value="1"/>
</dbReference>
<name>A0AA36GSF6_CYLNA</name>
<dbReference type="GO" id="GO:0001682">
    <property type="term" value="P:tRNA 5'-leader removal"/>
    <property type="evidence" value="ECO:0007669"/>
    <property type="project" value="TreeGrafter"/>
</dbReference>
<sequence>MDKYVISEEEEILDAEPPFDDSLKAGIKVMELKKNTKFGHIIDYVNKMFEDETVRRVIFRGVGDAAEKCVSCVEVYKRKRQEELYQWNALSTAKRVTYWDPTVEGMNRLKVTIDTPVIFIMLSRDPYPVELQCMSMQRTSDGIKKVPKPSDGRPARRGGRKPPRGGGSNKWARPSKEANEAETTERREILEKLEKKS</sequence>